<protein>
    <recommendedName>
        <fullName evidence="3">F-box domain-containing protein</fullName>
    </recommendedName>
</protein>
<organism evidence="1 2">
    <name type="scientific">Ephemerocybe angulata</name>
    <dbReference type="NCBI Taxonomy" id="980116"/>
    <lineage>
        <taxon>Eukaryota</taxon>
        <taxon>Fungi</taxon>
        <taxon>Dikarya</taxon>
        <taxon>Basidiomycota</taxon>
        <taxon>Agaricomycotina</taxon>
        <taxon>Agaricomycetes</taxon>
        <taxon>Agaricomycetidae</taxon>
        <taxon>Agaricales</taxon>
        <taxon>Agaricineae</taxon>
        <taxon>Psathyrellaceae</taxon>
        <taxon>Ephemerocybe</taxon>
    </lineage>
</organism>
<dbReference type="SUPFAM" id="SSF52047">
    <property type="entry name" value="RNI-like"/>
    <property type="match status" value="1"/>
</dbReference>
<evidence type="ECO:0000313" key="2">
    <source>
        <dbReference type="Proteomes" id="UP000541558"/>
    </source>
</evidence>
<dbReference type="EMBL" id="JAACJK010000237">
    <property type="protein sequence ID" value="KAF5309318.1"/>
    <property type="molecule type" value="Genomic_DNA"/>
</dbReference>
<name>A0A8H5AQU0_9AGAR</name>
<reference evidence="1 2" key="1">
    <citation type="journal article" date="2020" name="ISME J.">
        <title>Uncovering the hidden diversity of litter-decomposition mechanisms in mushroom-forming fungi.</title>
        <authorList>
            <person name="Floudas D."/>
            <person name="Bentzer J."/>
            <person name="Ahren D."/>
            <person name="Johansson T."/>
            <person name="Persson P."/>
            <person name="Tunlid A."/>
        </authorList>
    </citation>
    <scope>NUCLEOTIDE SEQUENCE [LARGE SCALE GENOMIC DNA]</scope>
    <source>
        <strain evidence="1 2">CBS 175.51</strain>
    </source>
</reference>
<proteinExistence type="predicted"/>
<dbReference type="Gene3D" id="3.80.10.10">
    <property type="entry name" value="Ribonuclease Inhibitor"/>
    <property type="match status" value="1"/>
</dbReference>
<evidence type="ECO:0000313" key="1">
    <source>
        <dbReference type="EMBL" id="KAF5309318.1"/>
    </source>
</evidence>
<sequence length="627" mass="72121">MPDSNPEQGQDVTEIQYRIYRESRQSSSHILSCTMNGNVVERRIEPPPTVDIMVFTDAQGNIWKPHPQSISSERYQERISRLKKEEIKIQEAVMHLLEKAAEVRVDIVETEDRLALLNAPVRTLPQDVLEAIFLAKVKDEQAWPDAFAASSLALTQVCSLWRRIAVQLPSLWARFTYRIERPTISRETLLPPFSILAASLGVTDNKQHEQQERLGLWFERSKPYPVSLCIRASNYFEADYKAYEGVLRTIISTHHSRLEVLRIDAAHTNILSEIIPYSSLTTLKRLELNFESCHQTEADPIMAFRGLPSITSIIYNIKSSNPFLFPVKWSNLTNIDMGDSPTGISITRWKFIIRCCTNLERARFFVSTNWTGVEVPSDIARIVSTTRPCVLPRLRTITLTFEEPTSLAILFDKLEFPALHTLELFLLAPPTEYTLGSWYQVFGTLTSLRALTISCTIVPSLEKLRQCFNELQQLECLKVKAQNDSALFDILSVDKSACIDRPSEPLEPPILPSLRRLSVWAWKFSEGDHSRFWDMVDTRTRYMHERALDASALELDAYESSRDDARPFVVDVYIDKTKMYSDQVAEFWQKTTPSYVFRDDMKRFAGKLPQRLIPPYRVHIVSPYTLM</sequence>
<dbReference type="OrthoDB" id="2869865at2759"/>
<evidence type="ECO:0008006" key="3">
    <source>
        <dbReference type="Google" id="ProtNLM"/>
    </source>
</evidence>
<dbReference type="InterPro" id="IPR032675">
    <property type="entry name" value="LRR_dom_sf"/>
</dbReference>
<dbReference type="Proteomes" id="UP000541558">
    <property type="component" value="Unassembled WGS sequence"/>
</dbReference>
<gene>
    <name evidence="1" type="ORF">D9611_014397</name>
</gene>
<comment type="caution">
    <text evidence="1">The sequence shown here is derived from an EMBL/GenBank/DDBJ whole genome shotgun (WGS) entry which is preliminary data.</text>
</comment>
<keyword evidence="2" id="KW-1185">Reference proteome</keyword>
<accession>A0A8H5AQU0</accession>
<dbReference type="AlphaFoldDB" id="A0A8H5AQU0"/>